<dbReference type="GO" id="GO:0008270">
    <property type="term" value="F:zinc ion binding"/>
    <property type="evidence" value="ECO:0007669"/>
    <property type="project" value="InterPro"/>
</dbReference>
<dbReference type="Pfam" id="PF00172">
    <property type="entry name" value="Zn_clus"/>
    <property type="match status" value="1"/>
</dbReference>
<proteinExistence type="predicted"/>
<feature type="compositionally biased region" description="Low complexity" evidence="7">
    <location>
        <begin position="336"/>
        <end position="351"/>
    </location>
</feature>
<feature type="region of interest" description="Disordered" evidence="7">
    <location>
        <begin position="336"/>
        <end position="378"/>
    </location>
</feature>
<evidence type="ECO:0000256" key="1">
    <source>
        <dbReference type="ARBA" id="ARBA00004123"/>
    </source>
</evidence>
<dbReference type="PANTHER" id="PTHR37534">
    <property type="entry name" value="TRANSCRIPTIONAL ACTIVATOR PROTEIN UGA3"/>
    <property type="match status" value="1"/>
</dbReference>
<dbReference type="SUPFAM" id="SSF57701">
    <property type="entry name" value="Zn2/Cys6 DNA-binding domain"/>
    <property type="match status" value="1"/>
</dbReference>
<dbReference type="InterPro" id="IPR001138">
    <property type="entry name" value="Zn2Cys6_DnaBD"/>
</dbReference>
<evidence type="ECO:0000259" key="8">
    <source>
        <dbReference type="PROSITE" id="PS50048"/>
    </source>
</evidence>
<feature type="region of interest" description="Disordered" evidence="7">
    <location>
        <begin position="307"/>
        <end position="326"/>
    </location>
</feature>
<keyword evidence="2" id="KW-0862">Zinc</keyword>
<dbReference type="PROSITE" id="PS50048">
    <property type="entry name" value="ZN2_CY6_FUNGAL_2"/>
    <property type="match status" value="1"/>
</dbReference>
<evidence type="ECO:0000256" key="7">
    <source>
        <dbReference type="SAM" id="MobiDB-lite"/>
    </source>
</evidence>
<keyword evidence="5" id="KW-0804">Transcription</keyword>
<dbReference type="InterPro" id="IPR021858">
    <property type="entry name" value="Fun_TF"/>
</dbReference>
<evidence type="ECO:0000256" key="6">
    <source>
        <dbReference type="ARBA" id="ARBA00023242"/>
    </source>
</evidence>
<dbReference type="Gene3D" id="4.10.240.10">
    <property type="entry name" value="Zn(2)-C6 fungal-type DNA-binding domain"/>
    <property type="match status" value="1"/>
</dbReference>
<evidence type="ECO:0000256" key="3">
    <source>
        <dbReference type="ARBA" id="ARBA00023015"/>
    </source>
</evidence>
<comment type="subcellular location">
    <subcellularLocation>
        <location evidence="1">Nucleus</location>
    </subcellularLocation>
</comment>
<feature type="compositionally biased region" description="Polar residues" evidence="7">
    <location>
        <begin position="861"/>
        <end position="875"/>
    </location>
</feature>
<organism evidence="9 10">
    <name type="scientific">Pleurostoma richardsiae</name>
    <dbReference type="NCBI Taxonomy" id="41990"/>
    <lineage>
        <taxon>Eukaryota</taxon>
        <taxon>Fungi</taxon>
        <taxon>Dikarya</taxon>
        <taxon>Ascomycota</taxon>
        <taxon>Pezizomycotina</taxon>
        <taxon>Sordariomycetes</taxon>
        <taxon>Sordariomycetidae</taxon>
        <taxon>Calosphaeriales</taxon>
        <taxon>Pleurostomataceae</taxon>
        <taxon>Pleurostoma</taxon>
    </lineage>
</organism>
<evidence type="ECO:0000256" key="4">
    <source>
        <dbReference type="ARBA" id="ARBA00023125"/>
    </source>
</evidence>
<protein>
    <submittedName>
        <fullName evidence="9">C6 zinc finger domain-containing protein</fullName>
    </submittedName>
</protein>
<name>A0AA38VNS0_9PEZI</name>
<dbReference type="EMBL" id="JANBVO010000020">
    <property type="protein sequence ID" value="KAJ9143098.1"/>
    <property type="molecule type" value="Genomic_DNA"/>
</dbReference>
<dbReference type="GO" id="GO:0045944">
    <property type="term" value="P:positive regulation of transcription by RNA polymerase II"/>
    <property type="evidence" value="ECO:0007669"/>
    <property type="project" value="TreeGrafter"/>
</dbReference>
<feature type="compositionally biased region" description="Polar residues" evidence="7">
    <location>
        <begin position="21"/>
        <end position="38"/>
    </location>
</feature>
<dbReference type="SMART" id="SM00066">
    <property type="entry name" value="GAL4"/>
    <property type="match status" value="1"/>
</dbReference>
<feature type="compositionally biased region" description="Low complexity" evidence="7">
    <location>
        <begin position="838"/>
        <end position="860"/>
    </location>
</feature>
<dbReference type="InterPro" id="IPR036864">
    <property type="entry name" value="Zn2-C6_fun-type_DNA-bd_sf"/>
</dbReference>
<dbReference type="Proteomes" id="UP001174694">
    <property type="component" value="Unassembled WGS sequence"/>
</dbReference>
<feature type="domain" description="Zn(2)-C6 fungal-type" evidence="8">
    <location>
        <begin position="150"/>
        <end position="180"/>
    </location>
</feature>
<keyword evidence="4" id="KW-0238">DNA-binding</keyword>
<dbReference type="GO" id="GO:0005634">
    <property type="term" value="C:nucleus"/>
    <property type="evidence" value="ECO:0007669"/>
    <property type="project" value="UniProtKB-SubCell"/>
</dbReference>
<evidence type="ECO:0000256" key="5">
    <source>
        <dbReference type="ARBA" id="ARBA00023163"/>
    </source>
</evidence>
<feature type="region of interest" description="Disordered" evidence="7">
    <location>
        <begin position="823"/>
        <end position="883"/>
    </location>
</feature>
<keyword evidence="3" id="KW-0805">Transcription regulation</keyword>
<feature type="compositionally biased region" description="Basic residues" evidence="7">
    <location>
        <begin position="1"/>
        <end position="11"/>
    </location>
</feature>
<evidence type="ECO:0000313" key="9">
    <source>
        <dbReference type="EMBL" id="KAJ9143098.1"/>
    </source>
</evidence>
<keyword evidence="10" id="KW-1185">Reference proteome</keyword>
<feature type="region of interest" description="Disordered" evidence="7">
    <location>
        <begin position="225"/>
        <end position="256"/>
    </location>
</feature>
<dbReference type="PANTHER" id="PTHR37534:SF40">
    <property type="entry name" value="ZN(2)-C6 FUNGAL-TYPE DOMAIN-CONTAINING PROTEIN"/>
    <property type="match status" value="1"/>
</dbReference>
<reference evidence="9" key="1">
    <citation type="submission" date="2022-07" db="EMBL/GenBank/DDBJ databases">
        <title>Fungi with potential for degradation of polypropylene.</title>
        <authorList>
            <person name="Gostincar C."/>
        </authorList>
    </citation>
    <scope>NUCLEOTIDE SEQUENCE</scope>
    <source>
        <strain evidence="9">EXF-13308</strain>
    </source>
</reference>
<dbReference type="GO" id="GO:0000976">
    <property type="term" value="F:transcription cis-regulatory region binding"/>
    <property type="evidence" value="ECO:0007669"/>
    <property type="project" value="TreeGrafter"/>
</dbReference>
<gene>
    <name evidence="9" type="ORF">NKR23_g6731</name>
</gene>
<feature type="compositionally biased region" description="Basic and acidic residues" evidence="7">
    <location>
        <begin position="72"/>
        <end position="81"/>
    </location>
</feature>
<keyword evidence="6" id="KW-0539">Nucleus</keyword>
<dbReference type="PROSITE" id="PS00463">
    <property type="entry name" value="ZN2_CY6_FUNGAL_1"/>
    <property type="match status" value="1"/>
</dbReference>
<dbReference type="Pfam" id="PF11951">
    <property type="entry name" value="Fungal_trans_2"/>
    <property type="match status" value="1"/>
</dbReference>
<accession>A0AA38VNS0</accession>
<comment type="caution">
    <text evidence="9">The sequence shown here is derived from an EMBL/GenBank/DDBJ whole genome shotgun (WGS) entry which is preliminary data.</text>
</comment>
<dbReference type="GO" id="GO:0000981">
    <property type="term" value="F:DNA-binding transcription factor activity, RNA polymerase II-specific"/>
    <property type="evidence" value="ECO:0007669"/>
    <property type="project" value="InterPro"/>
</dbReference>
<feature type="region of interest" description="Disordered" evidence="7">
    <location>
        <begin position="1"/>
        <end position="82"/>
    </location>
</feature>
<feature type="region of interest" description="Disordered" evidence="7">
    <location>
        <begin position="558"/>
        <end position="580"/>
    </location>
</feature>
<sequence length="920" mass="100131">MTGGHYHQHHSRPSDPKLYPTVSTNAVHNQRQPYQQYSPEEPSPPYNFGTGNYTTAPHDRFEPPSPKRRRLSARDGARRASEAIITPLPTPAAINEAVITMGPANARRASEGNAAVGPLRIGATGGGSGPAEAPGASVNPAVKSRRVRTGCLTCRERHLKCDEAVPDCMNCRKSNRECKRGVRLNFIDVQVKKPPSIPATAEWAVHFQDESRLIASEYRGGLGRYAHLDQPDASPPGQGDLEHGTQQPHQDIADRQPRDVVPEVVSRSMHPHSAQVRRRNSEAFPAMAARPPTTPLHSVGPLAQRASLASPQEDYRPEGGPHAHAYKTSDTFSVASSLAPPSVATPSSAPSRGPPGPGAPNVPDGLGTPVSEHASGERDCLSTQNEVYYMQVFIEQVAVWMDSMDKDSHFGQVVPFLALKSRMLLSAAIACGVKHLSLVRDPSAEDQAVSYYDTATTLLLRSLQNPDRNMAECAVTAVVLNVYETMSEKPAARMNHIAGARALIRECGWDASAAGIGAACFWLNIGMEVISCLSFNWQTAWDPDQWGLDMTELESMPEPVIPGGGRGDSSGASSSAGNYTNANDTDLNTMSIAGAGDEEIWVHRIFYIVARVANFRASIPRFQGPSPAEEVLRQQARLSEWKHLESLCQKWSVNCPRTMRPCGFLPPASAQRESVFPNVWLIKRAAIIGRLFYHTAMCVLAQIAPISSREPEGTRAMLLQHAHQVCGIVAHTTDRGVASVAIRSMAIAGATLSDPREQEEVIRILERISRETGWRLGKVLTDLRKAWAAAAAPAPAASSASGPAGGGLISGPAMAIQGAAFGVPQQQPHHPPHHHHQQQQQQQQQQQEQQQQYQQRQQQQTRNTGPTLAKANTSMEAPKPWRPPIHPLLVSADFSLPNHPYVGWYEPPNRPTGYDPHHQM</sequence>
<dbReference type="AlphaFoldDB" id="A0AA38VNS0"/>
<evidence type="ECO:0000256" key="2">
    <source>
        <dbReference type="ARBA" id="ARBA00022833"/>
    </source>
</evidence>
<evidence type="ECO:0000313" key="10">
    <source>
        <dbReference type="Proteomes" id="UP001174694"/>
    </source>
</evidence>
<dbReference type="CDD" id="cd00067">
    <property type="entry name" value="GAL4"/>
    <property type="match status" value="1"/>
</dbReference>